<name>A0A2M9A9H6_9BACT</name>
<evidence type="ECO:0000313" key="2">
    <source>
        <dbReference type="EMBL" id="PJJ42365.1"/>
    </source>
</evidence>
<evidence type="ECO:0000256" key="1">
    <source>
        <dbReference type="SAM" id="MobiDB-lite"/>
    </source>
</evidence>
<organism evidence="2 3">
    <name type="scientific">Hallerella succinigenes</name>
    <dbReference type="NCBI Taxonomy" id="1896222"/>
    <lineage>
        <taxon>Bacteria</taxon>
        <taxon>Pseudomonadati</taxon>
        <taxon>Fibrobacterota</taxon>
        <taxon>Fibrobacteria</taxon>
        <taxon>Fibrobacterales</taxon>
        <taxon>Fibrobacteraceae</taxon>
        <taxon>Hallerella</taxon>
    </lineage>
</organism>
<dbReference type="Proteomes" id="UP000231134">
    <property type="component" value="Unassembled WGS sequence"/>
</dbReference>
<proteinExistence type="predicted"/>
<reference evidence="2 3" key="1">
    <citation type="submission" date="2017-11" db="EMBL/GenBank/DDBJ databases">
        <title>Animal gut microbial communities from fecal samples from Wisconsin, USA.</title>
        <authorList>
            <person name="Neumann A."/>
        </authorList>
    </citation>
    <scope>NUCLEOTIDE SEQUENCE [LARGE SCALE GENOMIC DNA]</scope>
    <source>
        <strain evidence="2 3">UWS3</strain>
    </source>
</reference>
<dbReference type="RefSeq" id="WP_157798025.1">
    <property type="nucleotide sequence ID" value="NZ_PGEX01000001.1"/>
</dbReference>
<dbReference type="AlphaFoldDB" id="A0A2M9A9H6"/>
<comment type="caution">
    <text evidence="2">The sequence shown here is derived from an EMBL/GenBank/DDBJ whole genome shotgun (WGS) entry which is preliminary data.</text>
</comment>
<sequence>MDNASNGGIVRQVTDELLETMRMLREKKISAQEATASAVLGRTVIDAAKAETDFIRAVKGMPSGGIWSKRIDYLEPPVDTKTANAYGKELAARASESIGCDSMKKPTKSEEFGPTAEEWK</sequence>
<gene>
    <name evidence="2" type="ORF">BGX16_2391</name>
</gene>
<evidence type="ECO:0000313" key="3">
    <source>
        <dbReference type="Proteomes" id="UP000231134"/>
    </source>
</evidence>
<protein>
    <submittedName>
        <fullName evidence="2">Uncharacterized protein</fullName>
    </submittedName>
</protein>
<feature type="compositionally biased region" description="Basic and acidic residues" evidence="1">
    <location>
        <begin position="102"/>
        <end position="120"/>
    </location>
</feature>
<accession>A0A2M9A9H6</accession>
<dbReference type="EMBL" id="PGEX01000001">
    <property type="protein sequence ID" value="PJJ42365.1"/>
    <property type="molecule type" value="Genomic_DNA"/>
</dbReference>
<feature type="region of interest" description="Disordered" evidence="1">
    <location>
        <begin position="100"/>
        <end position="120"/>
    </location>
</feature>
<keyword evidence="3" id="KW-1185">Reference proteome</keyword>